<dbReference type="Pfam" id="PF21941">
    <property type="entry name" value="SMEK_N"/>
    <property type="match status" value="1"/>
</dbReference>
<dbReference type="InterPro" id="IPR027417">
    <property type="entry name" value="P-loop_NTPase"/>
</dbReference>
<dbReference type="Pfam" id="PF05729">
    <property type="entry name" value="NACHT"/>
    <property type="match status" value="1"/>
</dbReference>
<sequence length="1097" mass="129051">MNQQAKLSRISQLFSRFTEQIEILNSNSEFSMNIHVENVLIKLLNLIYNCDFKNVNYEENKIYPSIDLRDTKNRIAIQITSTPTLDKVKHTLYEFIKNDLYNDFDNLYIYIITKKQKKYTQSKIDEVLKGKFNFPSKNIIDKTDLYNELNAQNNLEKIDKVCKLLENQFSDTKTEMDKWDKYKKGLLEYDKYIMNLFMYLDIKGFSPKINNTLVKIKIDQVYIPLKLKLKPDYSNANREDKYKENLNLVDIKTAFLKYNQIVILGDPGSGKSTLLKYLAYDICNKRGKNRKYYNYVPIFIKAAEFAKYNSATGKNLSEYIIDGYNKIYETLFVDCLENNKLVVLFDGIDEVNITNQRHNIVDKINSFVAQYPSIKMIASSRIVGYNETCLNSCFYHFDVEKFGKEQIKSFIKNWYLSISSHSDNNTQVALKNANELFNSIRKNNSVLRLASNPLLITIIALIYYQGNALPEKRASLYEIATSTFLENWVKRRAFQKHDNIDRVSLVEILAPTSFYMHENYSTGLIPEKELRLKLMDEYRKIAPYLNPHDIKQDINDILEFLREDAGFLFEKGFDDNGDSLFGFVHQTFQEYFAAIEFKTKWKEGCFKENLNEYVFNSNWIEVIKLSASLFKINDPSRLGRADATKFIKDILELKDPYPEANKSLEVTCQILIDDVEIDLSVFKDLVDKIFDKHLSEKGNIIEERYIFVMINLLHTKYYQSYLFERISVIIKEDPLSKLSINLLSIFVASSDIPQIKEELIDILKSNKDNLKKQIYEYNTIIPVAEIVKTSEFRDEIVNYINSPLYLSIYNGNLPIQYVCCFDENLKDWLLSIRLISSQEMKKDLINFYVFSWGMDGVEAIKKYYDLLKKEYPNIDFSRIKKHIRKLDKFEFYKLDEYPFVTFNKVEIFRKIDSKSTFAFIKNEKVQLFEYPFNCKELKPYFGKHTTCFVDFLSLIICADNTESKEIIIDNYDKLINLIKFYKTIHWHNKIKINKAFNYALSIILITDIVNREILSWITVQLNKPYESVKIDTSFNKCDFEDKIMQSSLEAYEKLDILNAVSPQDDYKYLISAVIEELKNVKSESQKAKIRSLLHKIL</sequence>
<proteinExistence type="predicted"/>
<evidence type="ECO:0000313" key="2">
    <source>
        <dbReference type="EMBL" id="BCS84697.1"/>
    </source>
</evidence>
<dbReference type="PANTHER" id="PTHR46312:SF2">
    <property type="entry name" value="NUCLEOTIDE-BINDING OLIGOMERIZATION DOMAIN-CONTAINING PROTEIN 2-LIKE"/>
    <property type="match status" value="1"/>
</dbReference>
<dbReference type="Gene3D" id="3.40.50.300">
    <property type="entry name" value="P-loop containing nucleotide triphosphate hydrolases"/>
    <property type="match status" value="1"/>
</dbReference>
<dbReference type="NCBIfam" id="NF033859">
    <property type="entry name" value="SMEK_N"/>
    <property type="match status" value="1"/>
</dbReference>
<protein>
    <recommendedName>
        <fullName evidence="1">NACHT domain-containing protein</fullName>
    </recommendedName>
</protein>
<dbReference type="EMBL" id="AP024484">
    <property type="protein sequence ID" value="BCS84697.1"/>
    <property type="molecule type" value="Genomic_DNA"/>
</dbReference>
<dbReference type="InterPro" id="IPR047740">
    <property type="entry name" value="SMEK_dom"/>
</dbReference>
<gene>
    <name evidence="2" type="ORF">prwr041_05900</name>
</gene>
<dbReference type="Proteomes" id="UP001319045">
    <property type="component" value="Chromosome"/>
</dbReference>
<keyword evidence="3" id="KW-1185">Reference proteome</keyword>
<dbReference type="InterPro" id="IPR007111">
    <property type="entry name" value="NACHT_NTPase"/>
</dbReference>
<organism evidence="2 3">
    <name type="scientific">Prevotella herbatica</name>
    <dbReference type="NCBI Taxonomy" id="2801997"/>
    <lineage>
        <taxon>Bacteria</taxon>
        <taxon>Pseudomonadati</taxon>
        <taxon>Bacteroidota</taxon>
        <taxon>Bacteroidia</taxon>
        <taxon>Bacteroidales</taxon>
        <taxon>Prevotellaceae</taxon>
        <taxon>Prevotella</taxon>
    </lineage>
</organism>
<dbReference type="SUPFAM" id="SSF52540">
    <property type="entry name" value="P-loop containing nucleoside triphosphate hydrolases"/>
    <property type="match status" value="1"/>
</dbReference>
<evidence type="ECO:0000259" key="1">
    <source>
        <dbReference type="PROSITE" id="PS50837"/>
    </source>
</evidence>
<dbReference type="PROSITE" id="PS50837">
    <property type="entry name" value="NACHT"/>
    <property type="match status" value="1"/>
</dbReference>
<name>A0ABN6EFU7_9BACT</name>
<dbReference type="PANTHER" id="PTHR46312">
    <property type="entry name" value="NACHT DOMAIN-CONTAINING PROTEIN"/>
    <property type="match status" value="1"/>
</dbReference>
<feature type="domain" description="NACHT" evidence="1">
    <location>
        <begin position="259"/>
        <end position="351"/>
    </location>
</feature>
<accession>A0ABN6EFU7</accession>
<reference evidence="2 3" key="1">
    <citation type="journal article" date="2022" name="Int. J. Syst. Evol. Microbiol.">
        <title>Prevotella herbatica sp. nov., a plant polysaccharide-decomposing anaerobic bacterium isolated from a methanogenic reactor.</title>
        <authorList>
            <person name="Uek A."/>
            <person name="Tonouchi A."/>
            <person name="Kaku N."/>
            <person name="Ueki K."/>
        </authorList>
    </citation>
    <scope>NUCLEOTIDE SEQUENCE [LARGE SCALE GENOMIC DNA]</scope>
    <source>
        <strain evidence="2 3">WR041</strain>
    </source>
</reference>
<evidence type="ECO:0000313" key="3">
    <source>
        <dbReference type="Proteomes" id="UP001319045"/>
    </source>
</evidence>